<dbReference type="EMBL" id="MZ130491">
    <property type="protein sequence ID" value="QWM90624.1"/>
    <property type="molecule type" value="Genomic_DNA"/>
</dbReference>
<sequence length="141" mass="15941">MKLELKRIALRDTYTIGNLYIDGVYFCDTIEDKVRDLNKNGVFDNGEFKVKGETAIPYGTYEVVWAYSPRFKRYTPRLLNVKSFAGVLIHGGNTARDTEGCIILGLNKVKGKVINSKEFVNKLYPIIKNACQKGKVTIEVV</sequence>
<name>A0AAE7V398_9CAUD</name>
<dbReference type="Proteomes" id="UP000827408">
    <property type="component" value="Segment"/>
</dbReference>
<organism evidence="2 3">
    <name type="scientific">uncultured phage cr61_1</name>
    <dbReference type="NCBI Taxonomy" id="2986417"/>
    <lineage>
        <taxon>Viruses</taxon>
        <taxon>Duplodnaviria</taxon>
        <taxon>Heunggongvirae</taxon>
        <taxon>Uroviricota</taxon>
        <taxon>Caudoviricetes</taxon>
        <taxon>Crassvirales</taxon>
        <taxon>Suoliviridae</taxon>
        <taxon>Oafivirinae</taxon>
        <taxon>Bohxovirus</taxon>
        <taxon>Bohxovirus oralis</taxon>
    </lineage>
</organism>
<dbReference type="Pfam" id="PF18925">
    <property type="entry name" value="DUF5675"/>
    <property type="match status" value="1"/>
</dbReference>
<reference evidence="2 3" key="1">
    <citation type="submission" date="2021-04" db="EMBL/GenBank/DDBJ databases">
        <authorList>
            <person name="Shkoporov A.N."/>
            <person name="Stockdale S.R."/>
            <person name="Guerin E."/>
            <person name="Ross R.P."/>
            <person name="Hill C."/>
        </authorList>
    </citation>
    <scope>NUCLEOTIDE SEQUENCE [LARGE SCALE GENOMIC DNA]</scope>
    <source>
        <strain evidence="3">cr61_1</strain>
    </source>
</reference>
<dbReference type="GeneID" id="75687050"/>
<dbReference type="InterPro" id="IPR043732">
    <property type="entry name" value="DUF5675"/>
</dbReference>
<feature type="domain" description="DUF5675" evidence="1">
    <location>
        <begin position="5"/>
        <end position="128"/>
    </location>
</feature>
<keyword evidence="3" id="KW-1185">Reference proteome</keyword>
<accession>A0AAE7V398</accession>
<evidence type="ECO:0000313" key="2">
    <source>
        <dbReference type="EMBL" id="QWM90624.1"/>
    </source>
</evidence>
<proteinExistence type="predicted"/>
<gene>
    <name evidence="2" type="primary">gp_67557</name>
</gene>
<dbReference type="RefSeq" id="YP_010509564.1">
    <property type="nucleotide sequence ID" value="NC_067209.1"/>
</dbReference>
<evidence type="ECO:0000259" key="1">
    <source>
        <dbReference type="Pfam" id="PF18925"/>
    </source>
</evidence>
<dbReference type="KEGG" id="vg:75687050"/>
<protein>
    <submittedName>
        <fullName evidence="2">Transpeptidase</fullName>
    </submittedName>
</protein>
<evidence type="ECO:0000313" key="3">
    <source>
        <dbReference type="Proteomes" id="UP000827408"/>
    </source>
</evidence>